<gene>
    <name evidence="1" type="ORF">K1I37_15040</name>
</gene>
<evidence type="ECO:0000313" key="2">
    <source>
        <dbReference type="Proteomes" id="UP000829401"/>
    </source>
</evidence>
<accession>A0A9E6ZGD1</accession>
<dbReference type="RefSeq" id="WP_021296130.1">
    <property type="nucleotide sequence ID" value="NZ_AURB01000124.1"/>
</dbReference>
<dbReference type="STRING" id="1356854.N007_05435"/>
<name>T0D858_ALIAG</name>
<dbReference type="AlphaFoldDB" id="T0D858"/>
<reference evidence="2" key="1">
    <citation type="journal article" date="2022" name="G3 (Bethesda)">
        <title>Unveiling the complete genome sequence of Alicyclobacillus acidoterrestris DSM 3922T, a taint-producing strain.</title>
        <authorList>
            <person name="Leonardo I.C."/>
            <person name="Barreto Crespo M.T."/>
            <person name="Gaspar F.B."/>
        </authorList>
    </citation>
    <scope>NUCLEOTIDE SEQUENCE [LARGE SCALE GENOMIC DNA]</scope>
    <source>
        <strain evidence="2">DSM 3922</strain>
    </source>
</reference>
<dbReference type="EMBL" id="CP080467">
    <property type="protein sequence ID" value="UNO47988.1"/>
    <property type="molecule type" value="Genomic_DNA"/>
</dbReference>
<dbReference type="Proteomes" id="UP000829401">
    <property type="component" value="Chromosome"/>
</dbReference>
<evidence type="ECO:0000313" key="1">
    <source>
        <dbReference type="EMBL" id="UNO47988.1"/>
    </source>
</evidence>
<dbReference type="KEGG" id="aaco:K1I37_15040"/>
<protein>
    <submittedName>
        <fullName evidence="1">Uncharacterized protein</fullName>
    </submittedName>
</protein>
<organism evidence="1 2">
    <name type="scientific">Alicyclobacillus acidoterrestris (strain ATCC 49025 / DSM 3922 / CIP 106132 / NCIMB 13137 / GD3B)</name>
    <dbReference type="NCBI Taxonomy" id="1356854"/>
    <lineage>
        <taxon>Bacteria</taxon>
        <taxon>Bacillati</taxon>
        <taxon>Bacillota</taxon>
        <taxon>Bacilli</taxon>
        <taxon>Bacillales</taxon>
        <taxon>Alicyclobacillaceae</taxon>
        <taxon>Alicyclobacillus</taxon>
    </lineage>
</organism>
<accession>T0D858</accession>
<keyword evidence="2" id="KW-1185">Reference proteome</keyword>
<proteinExistence type="predicted"/>
<sequence>MSNLQSEIEALKDEIAELKKSDRRKNKSIMESTALGTIFVIVLALIIGCAGGYAIGKDVNQQRSVTLNLQ</sequence>